<proteinExistence type="predicted"/>
<name>A0A642V6J3_9ASCO</name>
<evidence type="ECO:0000313" key="8">
    <source>
        <dbReference type="Proteomes" id="UP000761534"/>
    </source>
</evidence>
<evidence type="ECO:0000259" key="6">
    <source>
        <dbReference type="PROSITE" id="PS50850"/>
    </source>
</evidence>
<dbReference type="EMBL" id="SWFS01000151">
    <property type="protein sequence ID" value="KAA8915686.1"/>
    <property type="molecule type" value="Genomic_DNA"/>
</dbReference>
<organism evidence="7 8">
    <name type="scientific">Trichomonascus ciferrii</name>
    <dbReference type="NCBI Taxonomy" id="44093"/>
    <lineage>
        <taxon>Eukaryota</taxon>
        <taxon>Fungi</taxon>
        <taxon>Dikarya</taxon>
        <taxon>Ascomycota</taxon>
        <taxon>Saccharomycotina</taxon>
        <taxon>Dipodascomycetes</taxon>
        <taxon>Dipodascales</taxon>
        <taxon>Trichomonascaceae</taxon>
        <taxon>Trichomonascus</taxon>
        <taxon>Trichomonascus ciferrii complex</taxon>
    </lineage>
</organism>
<dbReference type="Pfam" id="PF07690">
    <property type="entry name" value="MFS_1"/>
    <property type="match status" value="1"/>
</dbReference>
<dbReference type="InterPro" id="IPR020846">
    <property type="entry name" value="MFS_dom"/>
</dbReference>
<dbReference type="InterPro" id="IPR005829">
    <property type="entry name" value="Sugar_transporter_CS"/>
</dbReference>
<dbReference type="PANTHER" id="PTHR23508">
    <property type="entry name" value="CARBOXYLIC ACID TRANSPORTER PROTEIN HOMOLOG"/>
    <property type="match status" value="1"/>
</dbReference>
<feature type="transmembrane region" description="Helical" evidence="5">
    <location>
        <begin position="167"/>
        <end position="187"/>
    </location>
</feature>
<dbReference type="SUPFAM" id="SSF103473">
    <property type="entry name" value="MFS general substrate transporter"/>
    <property type="match status" value="1"/>
</dbReference>
<evidence type="ECO:0000256" key="4">
    <source>
        <dbReference type="ARBA" id="ARBA00023136"/>
    </source>
</evidence>
<dbReference type="OrthoDB" id="2153661at2759"/>
<evidence type="ECO:0000256" key="1">
    <source>
        <dbReference type="ARBA" id="ARBA00004141"/>
    </source>
</evidence>
<gene>
    <name evidence="7" type="ORF">TRICI_002198</name>
</gene>
<keyword evidence="3 5" id="KW-1133">Transmembrane helix</keyword>
<feature type="transmembrane region" description="Helical" evidence="5">
    <location>
        <begin position="43"/>
        <end position="67"/>
    </location>
</feature>
<dbReference type="VEuPathDB" id="FungiDB:TRICI_002198"/>
<keyword evidence="2 5" id="KW-0812">Transmembrane</keyword>
<comment type="caution">
    <text evidence="7">The sequence shown here is derived from an EMBL/GenBank/DDBJ whole genome shotgun (WGS) entry which is preliminary data.</text>
</comment>
<keyword evidence="8" id="KW-1185">Reference proteome</keyword>
<dbReference type="GO" id="GO:0005886">
    <property type="term" value="C:plasma membrane"/>
    <property type="evidence" value="ECO:0007669"/>
    <property type="project" value="TreeGrafter"/>
</dbReference>
<dbReference type="Proteomes" id="UP000761534">
    <property type="component" value="Unassembled WGS sequence"/>
</dbReference>
<evidence type="ECO:0000256" key="2">
    <source>
        <dbReference type="ARBA" id="ARBA00022692"/>
    </source>
</evidence>
<dbReference type="InterPro" id="IPR036259">
    <property type="entry name" value="MFS_trans_sf"/>
</dbReference>
<dbReference type="AlphaFoldDB" id="A0A642V6J3"/>
<sequence length="306" mass="33489">MFWMMVIGRGIAGVGAGGEYPVCSTGATEATDEQDKTRNRRGFIVGMIGDFAIDSGFVFSGVVIIIVIYCYNQTESSGIWRVCFGLGIVLPLFVFYFRVKTTNSTQYKKHAIRKNVPYMLVLKRYWKPMVGTCLTWFLYDFVTYPFGLFSSTIVSQLNSENSNVKNIGFATLINVFLLPGCFIGSYLMDKIGRKNTMMAGFFSQAVLGFILGGAIGPIQTVVPLFLILYGIFLGLGEMGPGVTTFLISAESYPTPLRGHLFGLSAAVGKAGAAIGTEVFTPIQTSIGKVRKQQQLEKLPTNMNPGR</sequence>
<dbReference type="PROSITE" id="PS00216">
    <property type="entry name" value="SUGAR_TRANSPORT_1"/>
    <property type="match status" value="1"/>
</dbReference>
<keyword evidence="4 5" id="KW-0472">Membrane</keyword>
<feature type="transmembrane region" description="Helical" evidence="5">
    <location>
        <begin position="199"/>
        <end position="218"/>
    </location>
</feature>
<feature type="transmembrane region" description="Helical" evidence="5">
    <location>
        <begin position="129"/>
        <end position="147"/>
    </location>
</feature>
<dbReference type="InterPro" id="IPR011701">
    <property type="entry name" value="MFS"/>
</dbReference>
<dbReference type="GO" id="GO:0046943">
    <property type="term" value="F:carboxylic acid transmembrane transporter activity"/>
    <property type="evidence" value="ECO:0007669"/>
    <property type="project" value="TreeGrafter"/>
</dbReference>
<feature type="domain" description="Major facilitator superfamily (MFS) profile" evidence="6">
    <location>
        <begin position="1"/>
        <end position="306"/>
    </location>
</feature>
<feature type="transmembrane region" description="Helical" evidence="5">
    <location>
        <begin position="79"/>
        <end position="99"/>
    </location>
</feature>
<accession>A0A642V6J3</accession>
<dbReference type="Gene3D" id="1.20.1250.20">
    <property type="entry name" value="MFS general substrate transporter like domains"/>
    <property type="match status" value="1"/>
</dbReference>
<dbReference type="PROSITE" id="PS50850">
    <property type="entry name" value="MFS"/>
    <property type="match status" value="1"/>
</dbReference>
<evidence type="ECO:0000256" key="5">
    <source>
        <dbReference type="SAM" id="Phobius"/>
    </source>
</evidence>
<feature type="transmembrane region" description="Helical" evidence="5">
    <location>
        <begin position="224"/>
        <end position="247"/>
    </location>
</feature>
<dbReference type="PANTHER" id="PTHR23508:SF10">
    <property type="entry name" value="CARBOXYLIC ACID TRANSPORTER PROTEIN HOMOLOG"/>
    <property type="match status" value="1"/>
</dbReference>
<evidence type="ECO:0000256" key="3">
    <source>
        <dbReference type="ARBA" id="ARBA00022989"/>
    </source>
</evidence>
<comment type="subcellular location">
    <subcellularLocation>
        <location evidence="1">Membrane</location>
        <topology evidence="1">Multi-pass membrane protein</topology>
    </subcellularLocation>
</comment>
<evidence type="ECO:0000313" key="7">
    <source>
        <dbReference type="EMBL" id="KAA8915686.1"/>
    </source>
</evidence>
<protein>
    <recommendedName>
        <fullName evidence="6">Major facilitator superfamily (MFS) profile domain-containing protein</fullName>
    </recommendedName>
</protein>
<reference evidence="7" key="1">
    <citation type="journal article" date="2019" name="G3 (Bethesda)">
        <title>Genome Assemblies of Two Rare Opportunistic Yeast Pathogens: Diutina rugosa (syn. Candida rugosa) and Trichomonascus ciferrii (syn. Candida ciferrii).</title>
        <authorList>
            <person name="Mixao V."/>
            <person name="Saus E."/>
            <person name="Hansen A.P."/>
            <person name="Lass-Florl C."/>
            <person name="Gabaldon T."/>
        </authorList>
    </citation>
    <scope>NUCLEOTIDE SEQUENCE</scope>
    <source>
        <strain evidence="7">CBS 4856</strain>
    </source>
</reference>